<name>A0A1H6MX54_9GAMM</name>
<evidence type="ECO:0000256" key="4">
    <source>
        <dbReference type="ARBA" id="ARBA00023163"/>
    </source>
</evidence>
<dbReference type="SUPFAM" id="SSF46955">
    <property type="entry name" value="Putative DNA-binding domain"/>
    <property type="match status" value="1"/>
</dbReference>
<dbReference type="PROSITE" id="PS50937">
    <property type="entry name" value="HTH_MERR_2"/>
    <property type="match status" value="1"/>
</dbReference>
<dbReference type="AlphaFoldDB" id="A0A1H6MX54"/>
<proteinExistence type="predicted"/>
<evidence type="ECO:0000256" key="3">
    <source>
        <dbReference type="ARBA" id="ARBA00023125"/>
    </source>
</evidence>
<dbReference type="RefSeq" id="WP_090718361.1">
    <property type="nucleotide sequence ID" value="NZ_CDSC02000484.1"/>
</dbReference>
<protein>
    <submittedName>
        <fullName evidence="7">MerR family transcriptional regulator</fullName>
    </submittedName>
</protein>
<evidence type="ECO:0000313" key="9">
    <source>
        <dbReference type="Proteomes" id="UP000198988"/>
    </source>
</evidence>
<gene>
    <name evidence="7" type="ORF">BAZSYMA_ACONTIG00411_4</name>
    <name evidence="6" type="ORF">BAZSYMB_SCAFFOLD00073_2</name>
</gene>
<keyword evidence="4" id="KW-0804">Transcription</keyword>
<dbReference type="GO" id="GO:0003700">
    <property type="term" value="F:DNA-binding transcription factor activity"/>
    <property type="evidence" value="ECO:0007669"/>
    <property type="project" value="InterPro"/>
</dbReference>
<dbReference type="EMBL" id="CDSC02000484">
    <property type="protein sequence ID" value="SEI04380.1"/>
    <property type="molecule type" value="Genomic_DNA"/>
</dbReference>
<keyword evidence="2" id="KW-0805">Transcription regulation</keyword>
<feature type="domain" description="HTH merR-type" evidence="5">
    <location>
        <begin position="1"/>
        <end position="71"/>
    </location>
</feature>
<dbReference type="Proteomes" id="UP000198988">
    <property type="component" value="Unassembled WGS sequence"/>
</dbReference>
<organism evidence="7 9">
    <name type="scientific">Bathymodiolus azoricus thioautotrophic gill symbiont</name>
    <dbReference type="NCBI Taxonomy" id="235205"/>
    <lineage>
        <taxon>Bacteria</taxon>
        <taxon>Pseudomonadati</taxon>
        <taxon>Pseudomonadota</taxon>
        <taxon>Gammaproteobacteria</taxon>
        <taxon>sulfur-oxidizing symbionts</taxon>
    </lineage>
</organism>
<dbReference type="SMART" id="SM00422">
    <property type="entry name" value="HTH_MERR"/>
    <property type="match status" value="1"/>
</dbReference>
<dbReference type="EMBL" id="CVUD02000071">
    <property type="protein sequence ID" value="SEH65516.1"/>
    <property type="molecule type" value="Genomic_DNA"/>
</dbReference>
<keyword evidence="3" id="KW-0238">DNA-binding</keyword>
<reference evidence="7" key="2">
    <citation type="submission" date="2016-06" db="EMBL/GenBank/DDBJ databases">
        <authorList>
            <person name="Olsen C.W."/>
            <person name="Carey S."/>
            <person name="Hinshaw L."/>
            <person name="Karasin A.I."/>
        </authorList>
    </citation>
    <scope>NUCLEOTIDE SEQUENCE [LARGE SCALE GENOMIC DNA]</scope>
    <source>
        <strain evidence="7">BazSymA</strain>
        <strain evidence="6">BazSymB</strain>
    </source>
</reference>
<dbReference type="PANTHER" id="PTHR30204">
    <property type="entry name" value="REDOX-CYCLING DRUG-SENSING TRANSCRIPTIONAL ACTIVATOR SOXR"/>
    <property type="match status" value="1"/>
</dbReference>
<reference evidence="8 9" key="1">
    <citation type="submission" date="2016-06" db="EMBL/GenBank/DDBJ databases">
        <authorList>
            <person name="Petersen J."/>
            <person name="Sayavedra L."/>
        </authorList>
    </citation>
    <scope>NUCLEOTIDE SEQUENCE [LARGE SCALE GENOMIC DNA]</scope>
    <source>
        <strain evidence="9">BazSymA</strain>
        <strain evidence="8">BazSymB</strain>
    </source>
</reference>
<keyword evidence="1" id="KW-0678">Repressor</keyword>
<dbReference type="OrthoDB" id="9808480at2"/>
<evidence type="ECO:0000256" key="1">
    <source>
        <dbReference type="ARBA" id="ARBA00022491"/>
    </source>
</evidence>
<accession>A0A1H6MX54</accession>
<dbReference type="STRING" id="235205.BAZSYMB_SCAFFOLD00073_2"/>
<sequence length="213" mass="24645">MLKMNALVKLSGESKSTLIYYLNDGLLPQPQRPKPNVALYDEKCLEIIKFIRYLQNSLYYSISQIKEILTDSTIDFDDSIDMIINSLEVVSVGNKEFSIKEVLQKSKISLQELQELQTLQLIRVDDFYSQKDIEIIDILIKSEQALELLKHYVKSAKELAKLENQIGVEILQEQHKSSNTHQIIFDIVLKVKPYIFSHHTLLENKRIHNGGKL</sequence>
<evidence type="ECO:0000256" key="2">
    <source>
        <dbReference type="ARBA" id="ARBA00023015"/>
    </source>
</evidence>
<dbReference type="PANTHER" id="PTHR30204:SF69">
    <property type="entry name" value="MERR-FAMILY TRANSCRIPTIONAL REGULATOR"/>
    <property type="match status" value="1"/>
</dbReference>
<evidence type="ECO:0000313" key="6">
    <source>
        <dbReference type="EMBL" id="SEH65516.1"/>
    </source>
</evidence>
<dbReference type="InterPro" id="IPR000551">
    <property type="entry name" value="MerR-type_HTH_dom"/>
</dbReference>
<dbReference type="Pfam" id="PF13411">
    <property type="entry name" value="MerR_1"/>
    <property type="match status" value="1"/>
</dbReference>
<evidence type="ECO:0000259" key="5">
    <source>
        <dbReference type="PROSITE" id="PS50937"/>
    </source>
</evidence>
<dbReference type="Gene3D" id="1.10.1660.10">
    <property type="match status" value="1"/>
</dbReference>
<dbReference type="InterPro" id="IPR009061">
    <property type="entry name" value="DNA-bd_dom_put_sf"/>
</dbReference>
<evidence type="ECO:0000313" key="7">
    <source>
        <dbReference type="EMBL" id="SEI04380.1"/>
    </source>
</evidence>
<dbReference type="InterPro" id="IPR047057">
    <property type="entry name" value="MerR_fam"/>
</dbReference>
<evidence type="ECO:0000313" key="8">
    <source>
        <dbReference type="Proteomes" id="UP000198559"/>
    </source>
</evidence>
<dbReference type="Proteomes" id="UP000198559">
    <property type="component" value="Unassembled WGS sequence"/>
</dbReference>
<dbReference type="GO" id="GO:0003677">
    <property type="term" value="F:DNA binding"/>
    <property type="evidence" value="ECO:0007669"/>
    <property type="project" value="UniProtKB-KW"/>
</dbReference>